<sequence>MGKLAGAPLAKAVPIAIPVAIAIATAVTMLTAACDSNGGGTGVTSSTVTSTTATKQAVPAAALPNLFLTSVQVDKILAVTGSRTDRLSDTLQEDQTVGAFAKGYKFPEECLYVMSPAIAPVYSNSGSMAVRGERIAVPPAHPTDPSPNANQFVVLFPSATEANAFFTHSAQRWPACANRQDNVPGGNADTASIEWKVGPVSNVDGVLSTTVFVRLSKNDETRSQTCQRALTVRNNVAIDVAGCRPDPGTVGVQIANQIASNVDKQ</sequence>
<dbReference type="PROSITE" id="PS51257">
    <property type="entry name" value="PROKAR_LIPOPROTEIN"/>
    <property type="match status" value="1"/>
</dbReference>
<dbReference type="InterPro" id="IPR026954">
    <property type="entry name" value="PknH-like_Extracell"/>
</dbReference>
<evidence type="ECO:0000313" key="3">
    <source>
        <dbReference type="EMBL" id="ORJ64058.1"/>
    </source>
</evidence>
<keyword evidence="1" id="KW-1133">Transmembrane helix</keyword>
<dbReference type="Proteomes" id="UP000193040">
    <property type="component" value="Unassembled WGS sequence"/>
</dbReference>
<evidence type="ECO:0000259" key="2">
    <source>
        <dbReference type="Pfam" id="PF14032"/>
    </source>
</evidence>
<gene>
    <name evidence="3" type="ORF">B5M45_02265</name>
</gene>
<dbReference type="AlphaFoldDB" id="A0A1X0YFS9"/>
<dbReference type="Gene3D" id="3.40.1000.70">
    <property type="entry name" value="PknH-like extracellular domain"/>
    <property type="match status" value="1"/>
</dbReference>
<protein>
    <recommendedName>
        <fullName evidence="2">PknH-like extracellular domain-containing protein</fullName>
    </recommendedName>
</protein>
<feature type="domain" description="PknH-like extracellular" evidence="2">
    <location>
        <begin position="58"/>
        <end position="260"/>
    </location>
</feature>
<reference evidence="3 4" key="1">
    <citation type="submission" date="2017-03" db="EMBL/GenBank/DDBJ databases">
        <title>Genomic insights into Mycobacterium simiae human colonization.</title>
        <authorList>
            <person name="Steffani J.L."/>
            <person name="Brunck M.E."/>
            <person name="Cruz E."/>
            <person name="Montiel R."/>
            <person name="Barona F."/>
        </authorList>
    </citation>
    <scope>NUCLEOTIDE SEQUENCE [LARGE SCALE GENOMIC DNA]</scope>
    <source>
        <strain evidence="3 4">MsiGto</strain>
    </source>
</reference>
<keyword evidence="1" id="KW-0472">Membrane</keyword>
<keyword evidence="1" id="KW-0812">Transmembrane</keyword>
<organism evidence="3 4">
    <name type="scientific">Mycobacterium simiae</name>
    <name type="common">Mycobacterium habana</name>
    <dbReference type="NCBI Taxonomy" id="1784"/>
    <lineage>
        <taxon>Bacteria</taxon>
        <taxon>Bacillati</taxon>
        <taxon>Actinomycetota</taxon>
        <taxon>Actinomycetes</taxon>
        <taxon>Mycobacteriales</taxon>
        <taxon>Mycobacteriaceae</taxon>
        <taxon>Mycobacterium</taxon>
        <taxon>Mycobacterium simiae complex</taxon>
    </lineage>
</organism>
<dbReference type="EMBL" id="MZZM01000005">
    <property type="protein sequence ID" value="ORJ64058.1"/>
    <property type="molecule type" value="Genomic_DNA"/>
</dbReference>
<feature type="transmembrane region" description="Helical" evidence="1">
    <location>
        <begin position="12"/>
        <end position="33"/>
    </location>
</feature>
<dbReference type="InterPro" id="IPR038232">
    <property type="entry name" value="PknH-like_Extracell_sf"/>
</dbReference>
<evidence type="ECO:0000313" key="4">
    <source>
        <dbReference type="Proteomes" id="UP000193040"/>
    </source>
</evidence>
<accession>A0A1X0YFS9</accession>
<comment type="caution">
    <text evidence="3">The sequence shown here is derived from an EMBL/GenBank/DDBJ whole genome shotgun (WGS) entry which is preliminary data.</text>
</comment>
<dbReference type="Pfam" id="PF14032">
    <property type="entry name" value="PknH_C"/>
    <property type="match status" value="1"/>
</dbReference>
<name>A0A1X0YFS9_MYCSI</name>
<proteinExistence type="predicted"/>
<evidence type="ECO:0000256" key="1">
    <source>
        <dbReference type="SAM" id="Phobius"/>
    </source>
</evidence>
<dbReference type="STRING" id="1784.VC42_04720"/>
<dbReference type="RefSeq" id="WP_084947522.1">
    <property type="nucleotide sequence ID" value="NZ_MZZM01000005.1"/>
</dbReference>
<keyword evidence="4" id="KW-1185">Reference proteome</keyword>